<dbReference type="PRINTS" id="PR00721">
    <property type="entry name" value="STOMATIN"/>
</dbReference>
<protein>
    <submittedName>
        <fullName evidence="4">Paraslipin</fullName>
    </submittedName>
</protein>
<dbReference type="Pfam" id="PF16200">
    <property type="entry name" value="Band_7_C"/>
    <property type="match status" value="1"/>
</dbReference>
<gene>
    <name evidence="4" type="ORF">CKO25_11710</name>
</gene>
<comment type="similarity">
    <text evidence="2">Belongs to the band 7/mec-2 family.</text>
</comment>
<name>A0A9X0WIP1_9GAMM</name>
<dbReference type="InterPro" id="IPR050710">
    <property type="entry name" value="Band7/mec-2_domain"/>
</dbReference>
<sequence length="320" mass="35326">MNELYLSVSTIISLVALAAIVVTLAKTAQIVPQRSAFIVERLGRYSRTLDAGFHILIPFVDKVAYRHTLKEEALDVPKQQCITKDNIAVSVDGVLYLQVIDPQSASYGISDYRFASMSLAQTTLRSIIGQIELDKTFEERSRLNEEVVKALDDAAQPWGVKVLRYEIADIVMPSTITDALEQQMRAERERRAVVARSEGERQEKINISEGEKTQIINLSVAEKEKQINEAEGKAREIEMLAEATAIGIERIASAIEKPGGRDAVSLRIAEQYVREFGRLAQSGTTLILPAELSNIGGAVAGLSQTLERVSSARREQGVTR</sequence>
<dbReference type="Gene3D" id="3.30.479.30">
    <property type="entry name" value="Band 7 domain"/>
    <property type="match status" value="1"/>
</dbReference>
<dbReference type="GO" id="GO:0098552">
    <property type="term" value="C:side of membrane"/>
    <property type="evidence" value="ECO:0007669"/>
    <property type="project" value="UniProtKB-ARBA"/>
</dbReference>
<feature type="domain" description="Band 7" evidence="3">
    <location>
        <begin position="26"/>
        <end position="184"/>
    </location>
</feature>
<dbReference type="SUPFAM" id="SSF117892">
    <property type="entry name" value="Band 7/SPFH domain"/>
    <property type="match status" value="1"/>
</dbReference>
<evidence type="ECO:0000313" key="5">
    <source>
        <dbReference type="Proteomes" id="UP001138802"/>
    </source>
</evidence>
<reference evidence="4 5" key="1">
    <citation type="journal article" date="2020" name="Microorganisms">
        <title>Osmotic Adaptation and Compatible Solute Biosynthesis of Phototrophic Bacteria as Revealed from Genome Analyses.</title>
        <authorList>
            <person name="Imhoff J.F."/>
            <person name="Rahn T."/>
            <person name="Kunzel S."/>
            <person name="Keller A."/>
            <person name="Neulinger S.C."/>
        </authorList>
    </citation>
    <scope>NUCLEOTIDE SEQUENCE [LARGE SCALE GENOMIC DNA]</scope>
    <source>
        <strain evidence="4 5">DSM 21303</strain>
    </source>
</reference>
<accession>A0A9X0WIP1</accession>
<dbReference type="InterPro" id="IPR036013">
    <property type="entry name" value="Band_7/SPFH_dom_sf"/>
</dbReference>
<dbReference type="Pfam" id="PF01145">
    <property type="entry name" value="Band_7"/>
    <property type="match status" value="1"/>
</dbReference>
<dbReference type="InterPro" id="IPR001107">
    <property type="entry name" value="Band_7"/>
</dbReference>
<organism evidence="4 5">
    <name type="scientific">Thiocapsa imhoffii</name>
    <dbReference type="NCBI Taxonomy" id="382777"/>
    <lineage>
        <taxon>Bacteria</taxon>
        <taxon>Pseudomonadati</taxon>
        <taxon>Pseudomonadota</taxon>
        <taxon>Gammaproteobacteria</taxon>
        <taxon>Chromatiales</taxon>
        <taxon>Chromatiaceae</taxon>
        <taxon>Thiocapsa</taxon>
    </lineage>
</organism>
<dbReference type="PANTHER" id="PTHR43327:SF10">
    <property type="entry name" value="STOMATIN-LIKE PROTEIN 2, MITOCHONDRIAL"/>
    <property type="match status" value="1"/>
</dbReference>
<dbReference type="InterPro" id="IPR032435">
    <property type="entry name" value="STML2-like_C"/>
</dbReference>
<dbReference type="Proteomes" id="UP001138802">
    <property type="component" value="Unassembled WGS sequence"/>
</dbReference>
<dbReference type="SMART" id="SM00244">
    <property type="entry name" value="PHB"/>
    <property type="match status" value="1"/>
</dbReference>
<evidence type="ECO:0000259" key="3">
    <source>
        <dbReference type="SMART" id="SM00244"/>
    </source>
</evidence>
<proteinExistence type="inferred from homology"/>
<evidence type="ECO:0000256" key="2">
    <source>
        <dbReference type="ARBA" id="ARBA00008164"/>
    </source>
</evidence>
<dbReference type="EMBL" id="NRSD01000011">
    <property type="protein sequence ID" value="MBK1645293.1"/>
    <property type="molecule type" value="Genomic_DNA"/>
</dbReference>
<comment type="caution">
    <text evidence="4">The sequence shown here is derived from an EMBL/GenBank/DDBJ whole genome shotgun (WGS) entry which is preliminary data.</text>
</comment>
<dbReference type="FunFam" id="3.30.479.30:FF:000004">
    <property type="entry name" value="Putative membrane protease family, stomatin"/>
    <property type="match status" value="1"/>
</dbReference>
<comment type="subcellular location">
    <subcellularLocation>
        <location evidence="1">Membrane</location>
        <topology evidence="1">Single-pass membrane protein</topology>
    </subcellularLocation>
</comment>
<dbReference type="AlphaFoldDB" id="A0A9X0WIP1"/>
<evidence type="ECO:0000313" key="4">
    <source>
        <dbReference type="EMBL" id="MBK1645293.1"/>
    </source>
</evidence>
<evidence type="ECO:0000256" key="1">
    <source>
        <dbReference type="ARBA" id="ARBA00004167"/>
    </source>
</evidence>
<dbReference type="CDD" id="cd08829">
    <property type="entry name" value="SPFH_paraslipin"/>
    <property type="match status" value="1"/>
</dbReference>
<dbReference type="GO" id="GO:0005886">
    <property type="term" value="C:plasma membrane"/>
    <property type="evidence" value="ECO:0007669"/>
    <property type="project" value="UniProtKB-ARBA"/>
</dbReference>
<dbReference type="PANTHER" id="PTHR43327">
    <property type="entry name" value="STOMATIN-LIKE PROTEIN 2, MITOCHONDRIAL"/>
    <property type="match status" value="1"/>
</dbReference>
<dbReference type="RefSeq" id="WP_200388102.1">
    <property type="nucleotide sequence ID" value="NZ_NRSD01000011.1"/>
</dbReference>
<keyword evidence="5" id="KW-1185">Reference proteome</keyword>
<dbReference type="InterPro" id="IPR001972">
    <property type="entry name" value="Stomatin_HflK_fam"/>
</dbReference>